<name>A0A1R2CS02_9CILI</name>
<dbReference type="Proteomes" id="UP000187209">
    <property type="component" value="Unassembled WGS sequence"/>
</dbReference>
<accession>A0A1R2CS02</accession>
<evidence type="ECO:0000313" key="1">
    <source>
        <dbReference type="EMBL" id="OMJ91799.1"/>
    </source>
</evidence>
<protein>
    <recommendedName>
        <fullName evidence="3">VPS9 domain-containing protein</fullName>
    </recommendedName>
</protein>
<evidence type="ECO:0008006" key="3">
    <source>
        <dbReference type="Google" id="ProtNLM"/>
    </source>
</evidence>
<dbReference type="SUPFAM" id="SSF109993">
    <property type="entry name" value="VPS9 domain"/>
    <property type="match status" value="1"/>
</dbReference>
<organism evidence="1 2">
    <name type="scientific">Stentor coeruleus</name>
    <dbReference type="NCBI Taxonomy" id="5963"/>
    <lineage>
        <taxon>Eukaryota</taxon>
        <taxon>Sar</taxon>
        <taxon>Alveolata</taxon>
        <taxon>Ciliophora</taxon>
        <taxon>Postciliodesmatophora</taxon>
        <taxon>Heterotrichea</taxon>
        <taxon>Heterotrichida</taxon>
        <taxon>Stentoridae</taxon>
        <taxon>Stentor</taxon>
    </lineage>
</organism>
<keyword evidence="2" id="KW-1185">Reference proteome</keyword>
<comment type="caution">
    <text evidence="1">The sequence shown here is derived from an EMBL/GenBank/DDBJ whole genome shotgun (WGS) entry which is preliminary data.</text>
</comment>
<sequence length="375" mass="42879">MGQHGSKTYSINEADYFKKVRTQHLDHFSKVNGFLENTSEWIYLLKQELKKNTNCRWSKNLLKKLKSIENFKDLSSKMAFAWSKFDISPNVSRIQSVNVCKWKESIANLQTFSYEIETDPCKKSLHKFLTTQTDCTLHTLVCMFKKCLVDVYTKTTGRKILLKSKYLTNIAKTSIEIDTSILNFCSIMEKIIPKFFLDIPEMIQDMQSIIRDSIISGNVLKLLILTRKELEKEKQNEYIQGLQTIGDLHSDSPVLGQLEKDNNSNYKKAIKSLGEITQSNSIGQMHDAIAMLMNHISLSLYNPENPDALAEDDTIISAFLFVLARSSTPDLPLYLSILETFMDKTTLTIKDVGKGVVKLSFLLNNIPEWGTFIQV</sequence>
<evidence type="ECO:0000313" key="2">
    <source>
        <dbReference type="Proteomes" id="UP000187209"/>
    </source>
</evidence>
<dbReference type="InterPro" id="IPR037191">
    <property type="entry name" value="VPS9_dom_sf"/>
</dbReference>
<dbReference type="AlphaFoldDB" id="A0A1R2CS02"/>
<dbReference type="EMBL" id="MPUH01000074">
    <property type="protein sequence ID" value="OMJ91799.1"/>
    <property type="molecule type" value="Genomic_DNA"/>
</dbReference>
<proteinExistence type="predicted"/>
<reference evidence="1 2" key="1">
    <citation type="submission" date="2016-11" db="EMBL/GenBank/DDBJ databases">
        <title>The macronuclear genome of Stentor coeruleus: a giant cell with tiny introns.</title>
        <authorList>
            <person name="Slabodnick M."/>
            <person name="Ruby J.G."/>
            <person name="Reiff S.B."/>
            <person name="Swart E.C."/>
            <person name="Gosai S."/>
            <person name="Prabakaran S."/>
            <person name="Witkowska E."/>
            <person name="Larue G.E."/>
            <person name="Fisher S."/>
            <person name="Freeman R.M."/>
            <person name="Gunawardena J."/>
            <person name="Chu W."/>
            <person name="Stover N.A."/>
            <person name="Gregory B.D."/>
            <person name="Nowacki M."/>
            <person name="Derisi J."/>
            <person name="Roy S.W."/>
            <person name="Marshall W.F."/>
            <person name="Sood P."/>
        </authorList>
    </citation>
    <scope>NUCLEOTIDE SEQUENCE [LARGE SCALE GENOMIC DNA]</scope>
    <source>
        <strain evidence="1">WM001</strain>
    </source>
</reference>
<gene>
    <name evidence="1" type="ORF">SteCoe_5581</name>
</gene>
<dbReference type="Gene3D" id="1.20.1050.80">
    <property type="entry name" value="VPS9 domain"/>
    <property type="match status" value="1"/>
</dbReference>